<protein>
    <submittedName>
        <fullName evidence="1">Uncharacterized protein</fullName>
    </submittedName>
</protein>
<dbReference type="InParanoid" id="A0A165JG48"/>
<evidence type="ECO:0000313" key="2">
    <source>
        <dbReference type="Proteomes" id="UP000077266"/>
    </source>
</evidence>
<dbReference type="AlphaFoldDB" id="A0A165JG48"/>
<sequence length="246" mass="27043">MQLFQPNYSLPSSIAVLERLPATRNGTSAWNGTSTLDGQPLIIGGTHYDLNSDGVYRPNDESWDYFSNDGSQAPTDSDAFDIDIDIAESADETSNLGSLFLALQGKEESLAALSLPFAFGTTAYLDAGRSTGEVTIDWIDSLHIQVEDSDASFRTLQDALETLASELRACLCFRYTLNVSIGFPKVPDGHDLNTIQLFRKLRRLAPQMERLVVLEGSNANPKHLKLVHEWYAGLLPSVIYGKQVQA</sequence>
<organism evidence="1 2">
    <name type="scientific">Exidia glandulosa HHB12029</name>
    <dbReference type="NCBI Taxonomy" id="1314781"/>
    <lineage>
        <taxon>Eukaryota</taxon>
        <taxon>Fungi</taxon>
        <taxon>Dikarya</taxon>
        <taxon>Basidiomycota</taxon>
        <taxon>Agaricomycotina</taxon>
        <taxon>Agaricomycetes</taxon>
        <taxon>Auriculariales</taxon>
        <taxon>Exidiaceae</taxon>
        <taxon>Exidia</taxon>
    </lineage>
</organism>
<dbReference type="Proteomes" id="UP000077266">
    <property type="component" value="Unassembled WGS sequence"/>
</dbReference>
<keyword evidence="2" id="KW-1185">Reference proteome</keyword>
<dbReference type="EMBL" id="KV425967">
    <property type="protein sequence ID" value="KZV94793.1"/>
    <property type="molecule type" value="Genomic_DNA"/>
</dbReference>
<gene>
    <name evidence="1" type="ORF">EXIGLDRAFT_498847</name>
</gene>
<accession>A0A165JG48</accession>
<name>A0A165JG48_EXIGL</name>
<proteinExistence type="predicted"/>
<evidence type="ECO:0000313" key="1">
    <source>
        <dbReference type="EMBL" id="KZV94793.1"/>
    </source>
</evidence>
<reference evidence="1 2" key="1">
    <citation type="journal article" date="2016" name="Mol. Biol. Evol.">
        <title>Comparative Genomics of Early-Diverging Mushroom-Forming Fungi Provides Insights into the Origins of Lignocellulose Decay Capabilities.</title>
        <authorList>
            <person name="Nagy L.G."/>
            <person name="Riley R."/>
            <person name="Tritt A."/>
            <person name="Adam C."/>
            <person name="Daum C."/>
            <person name="Floudas D."/>
            <person name="Sun H."/>
            <person name="Yadav J.S."/>
            <person name="Pangilinan J."/>
            <person name="Larsson K.H."/>
            <person name="Matsuura K."/>
            <person name="Barry K."/>
            <person name="Labutti K."/>
            <person name="Kuo R."/>
            <person name="Ohm R.A."/>
            <person name="Bhattacharya S.S."/>
            <person name="Shirouzu T."/>
            <person name="Yoshinaga Y."/>
            <person name="Martin F.M."/>
            <person name="Grigoriev I.V."/>
            <person name="Hibbett D.S."/>
        </authorList>
    </citation>
    <scope>NUCLEOTIDE SEQUENCE [LARGE SCALE GENOMIC DNA]</scope>
    <source>
        <strain evidence="1 2">HHB12029</strain>
    </source>
</reference>